<dbReference type="KEGG" id="pal:PA0539"/>
<evidence type="ECO:0000256" key="2">
    <source>
        <dbReference type="ARBA" id="ARBA00010044"/>
    </source>
</evidence>
<dbReference type="GO" id="GO:0006508">
    <property type="term" value="P:proteolysis"/>
    <property type="evidence" value="ECO:0007669"/>
    <property type="project" value="UniProtKB-KW"/>
</dbReference>
<dbReference type="Gene3D" id="1.10.8.60">
    <property type="match status" value="1"/>
</dbReference>
<comment type="similarity">
    <text evidence="10">Belongs to the AAA ATPase family.</text>
</comment>
<evidence type="ECO:0000256" key="5">
    <source>
        <dbReference type="ARBA" id="ARBA00022741"/>
    </source>
</evidence>
<evidence type="ECO:0000256" key="8">
    <source>
        <dbReference type="ARBA" id="ARBA00022840"/>
    </source>
</evidence>
<keyword evidence="8 10" id="KW-0067">ATP-binding</keyword>
<comment type="similarity">
    <text evidence="2">In the C-terminal section; belongs to the peptidase M41 family.</text>
</comment>
<evidence type="ECO:0000256" key="6">
    <source>
        <dbReference type="ARBA" id="ARBA00022801"/>
    </source>
</evidence>
<keyword evidence="9" id="KW-0482">Metalloprotease</keyword>
<dbReference type="PROSITE" id="PS00674">
    <property type="entry name" value="AAA"/>
    <property type="match status" value="1"/>
</dbReference>
<keyword evidence="6" id="KW-0378">Hydrolase</keyword>
<dbReference type="AlphaFoldDB" id="B1VAA0"/>
<keyword evidence="11" id="KW-1133">Transmembrane helix</keyword>
<dbReference type="GO" id="GO:0046872">
    <property type="term" value="F:metal ion binding"/>
    <property type="evidence" value="ECO:0007669"/>
    <property type="project" value="UniProtKB-KW"/>
</dbReference>
<keyword evidence="11" id="KW-0472">Membrane</keyword>
<feature type="domain" description="AAA+ ATPase" evidence="12">
    <location>
        <begin position="208"/>
        <end position="348"/>
    </location>
</feature>
<dbReference type="Gene3D" id="3.40.50.300">
    <property type="entry name" value="P-loop containing nucleotide triphosphate hydrolases"/>
    <property type="match status" value="1"/>
</dbReference>
<keyword evidence="3 13" id="KW-0645">Protease</keyword>
<dbReference type="FunFam" id="3.40.50.300:FF:000001">
    <property type="entry name" value="ATP-dependent zinc metalloprotease FtsH"/>
    <property type="match status" value="1"/>
</dbReference>
<dbReference type="GO" id="GO:0008237">
    <property type="term" value="F:metallopeptidase activity"/>
    <property type="evidence" value="ECO:0007669"/>
    <property type="project" value="UniProtKB-KW"/>
</dbReference>
<dbReference type="EMBL" id="AM422018">
    <property type="protein sequence ID" value="CAM11873.1"/>
    <property type="molecule type" value="Genomic_DNA"/>
</dbReference>
<keyword evidence="11" id="KW-0812">Transmembrane</keyword>
<proteinExistence type="inferred from homology"/>
<dbReference type="PANTHER" id="PTHR23076:SF97">
    <property type="entry name" value="ATP-DEPENDENT ZINC METALLOPROTEASE YME1L1"/>
    <property type="match status" value="1"/>
</dbReference>
<dbReference type="InterPro" id="IPR003959">
    <property type="entry name" value="ATPase_AAA_core"/>
</dbReference>
<evidence type="ECO:0000256" key="7">
    <source>
        <dbReference type="ARBA" id="ARBA00022833"/>
    </source>
</evidence>
<evidence type="ECO:0000256" key="4">
    <source>
        <dbReference type="ARBA" id="ARBA00022723"/>
    </source>
</evidence>
<dbReference type="Pfam" id="PF00004">
    <property type="entry name" value="AAA"/>
    <property type="match status" value="1"/>
</dbReference>
<dbReference type="InterPro" id="IPR003960">
    <property type="entry name" value="ATPase_AAA_CS"/>
</dbReference>
<evidence type="ECO:0000256" key="9">
    <source>
        <dbReference type="ARBA" id="ARBA00023049"/>
    </source>
</evidence>
<organism evidence="13 14">
    <name type="scientific">Phytoplasma australiense</name>
    <dbReference type="NCBI Taxonomy" id="59748"/>
    <lineage>
        <taxon>Bacteria</taxon>
        <taxon>Bacillati</taxon>
        <taxon>Mycoplasmatota</taxon>
        <taxon>Mollicutes</taxon>
        <taxon>Acholeplasmatales</taxon>
        <taxon>Acholeplasmataceae</taxon>
        <taxon>Candidatus Phytoplasma</taxon>
        <taxon>16SrXII (Stolbur group)</taxon>
    </lineage>
</organism>
<dbReference type="GO" id="GO:0005524">
    <property type="term" value="F:ATP binding"/>
    <property type="evidence" value="ECO:0007669"/>
    <property type="project" value="UniProtKB-KW"/>
</dbReference>
<evidence type="ECO:0000256" key="10">
    <source>
        <dbReference type="RuleBase" id="RU003651"/>
    </source>
</evidence>
<dbReference type="Pfam" id="PF17862">
    <property type="entry name" value="AAA_lid_3"/>
    <property type="match status" value="1"/>
</dbReference>
<keyword evidence="5 10" id="KW-0547">Nucleotide-binding</keyword>
<keyword evidence="7" id="KW-0862">Zinc</keyword>
<evidence type="ECO:0000313" key="13">
    <source>
        <dbReference type="EMBL" id="CAM11873.1"/>
    </source>
</evidence>
<evidence type="ECO:0000256" key="11">
    <source>
        <dbReference type="SAM" id="Phobius"/>
    </source>
</evidence>
<comment type="cofactor">
    <cofactor evidence="1">
        <name>Zn(2+)</name>
        <dbReference type="ChEBI" id="CHEBI:29105"/>
    </cofactor>
</comment>
<dbReference type="PANTHER" id="PTHR23076">
    <property type="entry name" value="METALLOPROTEASE M41 FTSH"/>
    <property type="match status" value="1"/>
</dbReference>
<protein>
    <submittedName>
        <fullName evidence="13">ATP-dependent Zn protease</fullName>
    </submittedName>
</protein>
<gene>
    <name evidence="13" type="primary">hflB</name>
    <name evidence="13" type="ordered locus">PA0539</name>
</gene>
<dbReference type="eggNOG" id="COG0465">
    <property type="taxonomic scope" value="Bacteria"/>
</dbReference>
<reference evidence="13 14" key="1">
    <citation type="journal article" date="2008" name="J. Bacteriol.">
        <title>Comparative genome analysis of 'Candidatus Phytoplasma australiense' (subgroup tuf-Australia I; rp-A) and 'Ca. Phytoplasma asteris' strains OY-M and AY-WB.</title>
        <authorList>
            <person name="Tran-Nguyen L.T."/>
            <person name="Kube M."/>
            <person name="Schneider B."/>
            <person name="Reinhardt R."/>
            <person name="Gibb K.S."/>
        </authorList>
    </citation>
    <scope>NUCLEOTIDE SEQUENCE [LARGE SCALE GENOMIC DNA]</scope>
</reference>
<dbReference type="CDD" id="cd19501">
    <property type="entry name" value="RecA-like_FtsH"/>
    <property type="match status" value="1"/>
</dbReference>
<evidence type="ECO:0000313" key="14">
    <source>
        <dbReference type="Proteomes" id="UP000008323"/>
    </source>
</evidence>
<name>B1VAA0_PHYAS</name>
<evidence type="ECO:0000256" key="1">
    <source>
        <dbReference type="ARBA" id="ARBA00001947"/>
    </source>
</evidence>
<dbReference type="GO" id="GO:0004176">
    <property type="term" value="F:ATP-dependent peptidase activity"/>
    <property type="evidence" value="ECO:0007669"/>
    <property type="project" value="TreeGrafter"/>
</dbReference>
<dbReference type="GO" id="GO:0016887">
    <property type="term" value="F:ATP hydrolysis activity"/>
    <property type="evidence" value="ECO:0007669"/>
    <property type="project" value="InterPro"/>
</dbReference>
<feature type="transmembrane region" description="Helical" evidence="11">
    <location>
        <begin position="131"/>
        <end position="149"/>
    </location>
</feature>
<dbReference type="Proteomes" id="UP000008323">
    <property type="component" value="Chromosome"/>
</dbReference>
<sequence length="426" mass="49627">MFFKRFLLKNKIIFFIMILIISFILFISFLEIFYFIQEKSQLKGSFLINFYTLIDKIKEKQIEKIHYTYKKNSNFLFKEYYLIQAQGYSNNKYYCYVSNYLYEIFLKNINSYKDFLPKVTSDTKTNYLESFFRFIFFSSSFIFMFYIMIQIKNQFLQTQNDLKKKIYQNNSKITFQDIAGLDKEKKEIYELVDFLKNPTKYKNLGINIPKGVLLYGPPGTGKTLLAKALANELEFPFYFFSGSEFVEMYVGLGAARIRNMFQEVKKNTPCVLFIDEIDALGMKRGTGFVTSGSHEKDQTLNQLLVEMDGFETLNKVIVFAATNRADILDPALLRPGRFDRKFKINLPDIKAREAILKLHAKNKKINNNDLEEIAKITEGATGAQLAAILNEASILAIRDKKELIDFETLKKAINRIALGITEFSQK</sequence>
<dbReference type="InterPro" id="IPR003593">
    <property type="entry name" value="AAA+_ATPase"/>
</dbReference>
<dbReference type="InterPro" id="IPR041569">
    <property type="entry name" value="AAA_lid_3"/>
</dbReference>
<dbReference type="InterPro" id="IPR027417">
    <property type="entry name" value="P-loop_NTPase"/>
</dbReference>
<dbReference type="SUPFAM" id="SSF52540">
    <property type="entry name" value="P-loop containing nucleoside triphosphate hydrolases"/>
    <property type="match status" value="1"/>
</dbReference>
<dbReference type="SMART" id="SM00382">
    <property type="entry name" value="AAA"/>
    <property type="match status" value="1"/>
</dbReference>
<evidence type="ECO:0000259" key="12">
    <source>
        <dbReference type="SMART" id="SM00382"/>
    </source>
</evidence>
<accession>B1VAA0</accession>
<evidence type="ECO:0000256" key="3">
    <source>
        <dbReference type="ARBA" id="ARBA00022670"/>
    </source>
</evidence>
<dbReference type="STRING" id="59748.PA0539"/>
<feature type="transmembrane region" description="Helical" evidence="11">
    <location>
        <begin position="12"/>
        <end position="36"/>
    </location>
</feature>
<keyword evidence="4" id="KW-0479">Metal-binding</keyword>